<dbReference type="SFLD" id="SFLDG01129">
    <property type="entry name" value="C1.5:_HAD__Beta-PGM__Phosphata"/>
    <property type="match status" value="1"/>
</dbReference>
<name>A0ABV1D3Z6_9FIRM</name>
<keyword evidence="7" id="KW-0378">Hydrolase</keyword>
<comment type="caution">
    <text evidence="12">The sequence shown here is derived from an EMBL/GenBank/DDBJ whole genome shotgun (WGS) entry which is preliminary data.</text>
</comment>
<proteinExistence type="inferred from homology"/>
<gene>
    <name evidence="12" type="ORF">WMQ36_08990</name>
</gene>
<keyword evidence="6" id="KW-0479">Metal-binding</keyword>
<dbReference type="Gene3D" id="3.40.50.1000">
    <property type="entry name" value="HAD superfamily/HAD-like"/>
    <property type="match status" value="1"/>
</dbReference>
<evidence type="ECO:0000256" key="1">
    <source>
        <dbReference type="ARBA" id="ARBA00001946"/>
    </source>
</evidence>
<keyword evidence="8" id="KW-0460">Magnesium</keyword>
<dbReference type="Proteomes" id="UP001454086">
    <property type="component" value="Unassembled WGS sequence"/>
</dbReference>
<evidence type="ECO:0000256" key="3">
    <source>
        <dbReference type="ARBA" id="ARBA00009184"/>
    </source>
</evidence>
<sequence length="360" mass="42479">MGRKKDNLIWKRHFANLFKTIFFKYELDYDDFSSEYTWSSSAIRYWKTSKRLPQIEALSDLRKFLCTHIVSNEATDKLVIGEISDVFTKEEMLHEYYRIRNAYPRINEFVGEILNFYYNAAKDKPNLDEITETKTDKERNTRVVVFDFDGTLTDGKTNRTTWESIWTSLGYDVKECQNLHMKFNRKEISHEEWCKITEEKFRERRLHRDILENEIASKIHLIKGVRKTFNALDKKNIRIYIVSGSIYSVIKKTMGSLIQYIYDVKANDFLWDEGGFLTQIIGTKYDFEGKAEFIFEISQRLNISPNDILFVGNSINDQFAYNSGVYTLCINPKLTDASNSKIWNNCIMTCDDLTDILNYL</sequence>
<reference evidence="12 13" key="1">
    <citation type="submission" date="2024-03" db="EMBL/GenBank/DDBJ databases">
        <title>Human intestinal bacterial collection.</title>
        <authorList>
            <person name="Pauvert C."/>
            <person name="Hitch T.C.A."/>
            <person name="Clavel T."/>
        </authorList>
    </citation>
    <scope>NUCLEOTIDE SEQUENCE [LARGE SCALE GENOMIC DNA]</scope>
    <source>
        <strain evidence="12 13">CLA-SR-H021</strain>
    </source>
</reference>
<organism evidence="12 13">
    <name type="scientific">Enterocloster hominis</name>
    <name type="common">ex Hitch et al. 2024</name>
    <dbReference type="NCBI Taxonomy" id="1917870"/>
    <lineage>
        <taxon>Bacteria</taxon>
        <taxon>Bacillati</taxon>
        <taxon>Bacillota</taxon>
        <taxon>Clostridia</taxon>
        <taxon>Lachnospirales</taxon>
        <taxon>Lachnospiraceae</taxon>
        <taxon>Enterocloster</taxon>
    </lineage>
</organism>
<comment type="catalytic activity">
    <reaction evidence="10">
        <text>O-phospho-L-serine + H2O = L-serine + phosphate</text>
        <dbReference type="Rhea" id="RHEA:21208"/>
        <dbReference type="ChEBI" id="CHEBI:15377"/>
        <dbReference type="ChEBI" id="CHEBI:33384"/>
        <dbReference type="ChEBI" id="CHEBI:43474"/>
        <dbReference type="ChEBI" id="CHEBI:57524"/>
        <dbReference type="EC" id="3.1.3.3"/>
    </reaction>
</comment>
<dbReference type="Pfam" id="PF00702">
    <property type="entry name" value="Hydrolase"/>
    <property type="match status" value="1"/>
</dbReference>
<dbReference type="SUPFAM" id="SSF56784">
    <property type="entry name" value="HAD-like"/>
    <property type="match status" value="1"/>
</dbReference>
<dbReference type="RefSeq" id="WP_008726037.1">
    <property type="nucleotide sequence ID" value="NZ_JBBMFM010000024.1"/>
</dbReference>
<evidence type="ECO:0000256" key="5">
    <source>
        <dbReference type="ARBA" id="ARBA00022605"/>
    </source>
</evidence>
<keyword evidence="13" id="KW-1185">Reference proteome</keyword>
<evidence type="ECO:0000256" key="11">
    <source>
        <dbReference type="ARBA" id="ARBA00048523"/>
    </source>
</evidence>
<keyword evidence="9" id="KW-0718">Serine biosynthesis</keyword>
<evidence type="ECO:0000256" key="10">
    <source>
        <dbReference type="ARBA" id="ARBA00048138"/>
    </source>
</evidence>
<dbReference type="InterPro" id="IPR050582">
    <property type="entry name" value="HAD-like_SerB"/>
</dbReference>
<protein>
    <recommendedName>
        <fullName evidence="4">phosphoserine phosphatase</fullName>
        <ecNumber evidence="4">3.1.3.3</ecNumber>
    </recommendedName>
</protein>
<evidence type="ECO:0000313" key="13">
    <source>
        <dbReference type="Proteomes" id="UP001454086"/>
    </source>
</evidence>
<dbReference type="EC" id="3.1.3.3" evidence="4"/>
<evidence type="ECO:0000256" key="9">
    <source>
        <dbReference type="ARBA" id="ARBA00023299"/>
    </source>
</evidence>
<dbReference type="InterPro" id="IPR036412">
    <property type="entry name" value="HAD-like_sf"/>
</dbReference>
<evidence type="ECO:0000256" key="8">
    <source>
        <dbReference type="ARBA" id="ARBA00022842"/>
    </source>
</evidence>
<dbReference type="InterPro" id="IPR023214">
    <property type="entry name" value="HAD_sf"/>
</dbReference>
<evidence type="ECO:0000256" key="2">
    <source>
        <dbReference type="ARBA" id="ARBA00005135"/>
    </source>
</evidence>
<comment type="pathway">
    <text evidence="2">Amino-acid biosynthesis; L-serine biosynthesis; L-serine from 3-phospho-D-glycerate: step 3/3.</text>
</comment>
<dbReference type="NCBIfam" id="TIGR01488">
    <property type="entry name" value="HAD-SF-IB"/>
    <property type="match status" value="1"/>
</dbReference>
<evidence type="ECO:0000313" key="12">
    <source>
        <dbReference type="EMBL" id="MEQ2425106.1"/>
    </source>
</evidence>
<evidence type="ECO:0000256" key="6">
    <source>
        <dbReference type="ARBA" id="ARBA00022723"/>
    </source>
</evidence>
<keyword evidence="5" id="KW-0028">Amino-acid biosynthesis</keyword>
<dbReference type="EMBL" id="JBBMFM010000024">
    <property type="protein sequence ID" value="MEQ2425106.1"/>
    <property type="molecule type" value="Genomic_DNA"/>
</dbReference>
<comment type="cofactor">
    <cofactor evidence="1">
        <name>Mg(2+)</name>
        <dbReference type="ChEBI" id="CHEBI:18420"/>
    </cofactor>
</comment>
<evidence type="ECO:0000256" key="7">
    <source>
        <dbReference type="ARBA" id="ARBA00022801"/>
    </source>
</evidence>
<evidence type="ECO:0000256" key="4">
    <source>
        <dbReference type="ARBA" id="ARBA00012640"/>
    </source>
</evidence>
<accession>A0ABV1D3Z6</accession>
<dbReference type="PANTHER" id="PTHR43344:SF2">
    <property type="entry name" value="PHOSPHOSERINE PHOSPHATASE"/>
    <property type="match status" value="1"/>
</dbReference>
<comment type="similarity">
    <text evidence="3">Belongs to the HAD-like hydrolase superfamily. SerB family.</text>
</comment>
<dbReference type="PANTHER" id="PTHR43344">
    <property type="entry name" value="PHOSPHOSERINE PHOSPHATASE"/>
    <property type="match status" value="1"/>
</dbReference>
<comment type="catalytic activity">
    <reaction evidence="11">
        <text>O-phospho-D-serine + H2O = D-serine + phosphate</text>
        <dbReference type="Rhea" id="RHEA:24873"/>
        <dbReference type="ChEBI" id="CHEBI:15377"/>
        <dbReference type="ChEBI" id="CHEBI:35247"/>
        <dbReference type="ChEBI" id="CHEBI:43474"/>
        <dbReference type="ChEBI" id="CHEBI:58680"/>
        <dbReference type="EC" id="3.1.3.3"/>
    </reaction>
</comment>
<dbReference type="SFLD" id="SFLDS00003">
    <property type="entry name" value="Haloacid_Dehalogenase"/>
    <property type="match status" value="1"/>
</dbReference>